<keyword evidence="2 6" id="KW-0378">Hydrolase</keyword>
<dbReference type="AlphaFoldDB" id="A0AAE3N2N6"/>
<name>A0AAE3N2N6_9HYPH</name>
<keyword evidence="3" id="KW-0326">Glycosidase</keyword>
<dbReference type="InterPro" id="IPR045857">
    <property type="entry name" value="O16G_dom_2"/>
</dbReference>
<dbReference type="InterPro" id="IPR013780">
    <property type="entry name" value="Glyco_hydro_b"/>
</dbReference>
<dbReference type="InterPro" id="IPR017853">
    <property type="entry name" value="GH"/>
</dbReference>
<dbReference type="GO" id="GO:0009313">
    <property type="term" value="P:oligosaccharide catabolic process"/>
    <property type="evidence" value="ECO:0007669"/>
    <property type="project" value="TreeGrafter"/>
</dbReference>
<dbReference type="SMART" id="SM00642">
    <property type="entry name" value="Aamy"/>
    <property type="match status" value="1"/>
</dbReference>
<dbReference type="EMBL" id="JANFPI010000005">
    <property type="protein sequence ID" value="MCX8998821.1"/>
    <property type="molecule type" value="Genomic_DNA"/>
</dbReference>
<keyword evidence="7" id="KW-1185">Reference proteome</keyword>
<dbReference type="Pfam" id="PF11941">
    <property type="entry name" value="DUF3459"/>
    <property type="match status" value="1"/>
</dbReference>
<dbReference type="InterPro" id="IPR006047">
    <property type="entry name" value="GH13_cat_dom"/>
</dbReference>
<evidence type="ECO:0000313" key="5">
    <source>
        <dbReference type="EMBL" id="MCX8996140.1"/>
    </source>
</evidence>
<dbReference type="SUPFAM" id="SSF51445">
    <property type="entry name" value="(Trans)glycosidases"/>
    <property type="match status" value="1"/>
</dbReference>
<evidence type="ECO:0000256" key="3">
    <source>
        <dbReference type="ARBA" id="ARBA00023295"/>
    </source>
</evidence>
<dbReference type="EMBL" id="JANFPI010000001">
    <property type="protein sequence ID" value="MCX8996140.1"/>
    <property type="molecule type" value="Genomic_DNA"/>
</dbReference>
<dbReference type="RefSeq" id="WP_306409894.1">
    <property type="nucleotide sequence ID" value="NZ_JANFPI010000001.1"/>
</dbReference>
<dbReference type="FunFam" id="3.90.400.10:FF:000002">
    <property type="entry name" value="Sucrose isomerase"/>
    <property type="match status" value="1"/>
</dbReference>
<dbReference type="CDD" id="cd11330">
    <property type="entry name" value="AmyAc_OligoGlu"/>
    <property type="match status" value="1"/>
</dbReference>
<gene>
    <name evidence="5" type="ORF">NOF55_03385</name>
    <name evidence="6" type="ORF">NOF55_17040</name>
</gene>
<evidence type="ECO:0000256" key="2">
    <source>
        <dbReference type="ARBA" id="ARBA00022801"/>
    </source>
</evidence>
<dbReference type="PANTHER" id="PTHR10357:SF179">
    <property type="entry name" value="NEUTRAL AND BASIC AMINO ACID TRANSPORT PROTEIN RBAT"/>
    <property type="match status" value="1"/>
</dbReference>
<reference evidence="6" key="1">
    <citation type="submission" date="2022-07" db="EMBL/GenBank/DDBJ databases">
        <title>Ectorhizobium quercum gen.nov., sp. nov.</title>
        <authorList>
            <person name="Ma T."/>
            <person name="Li Y."/>
        </authorList>
    </citation>
    <scope>NUCLEOTIDE SEQUENCE</scope>
    <source>
        <strain evidence="6">BDR2-2</strain>
    </source>
</reference>
<evidence type="ECO:0000313" key="7">
    <source>
        <dbReference type="Proteomes" id="UP001208771"/>
    </source>
</evidence>
<proteinExistence type="inferred from homology"/>
<dbReference type="Gene3D" id="2.60.40.1180">
    <property type="entry name" value="Golgi alpha-mannosidase II"/>
    <property type="match status" value="1"/>
</dbReference>
<feature type="domain" description="Glycosyl hydrolase family 13 catalytic" evidence="4">
    <location>
        <begin position="21"/>
        <end position="413"/>
    </location>
</feature>
<dbReference type="Gene3D" id="3.20.20.80">
    <property type="entry name" value="Glycosidases"/>
    <property type="match status" value="1"/>
</dbReference>
<dbReference type="PANTHER" id="PTHR10357">
    <property type="entry name" value="ALPHA-AMYLASE FAMILY MEMBER"/>
    <property type="match status" value="1"/>
</dbReference>
<organism evidence="6 7">
    <name type="scientific">Ectorhizobium quercum</name>
    <dbReference type="NCBI Taxonomy" id="2965071"/>
    <lineage>
        <taxon>Bacteria</taxon>
        <taxon>Pseudomonadati</taxon>
        <taxon>Pseudomonadota</taxon>
        <taxon>Alphaproteobacteria</taxon>
        <taxon>Hyphomicrobiales</taxon>
        <taxon>Rhizobiaceae</taxon>
        <taxon>Ectorhizobium</taxon>
    </lineage>
</organism>
<dbReference type="GO" id="GO:0004556">
    <property type="term" value="F:alpha-amylase activity"/>
    <property type="evidence" value="ECO:0007669"/>
    <property type="project" value="TreeGrafter"/>
</dbReference>
<sequence length="549" mass="61820">MTSSSILTADKDWWRGAVIYQIYPRSFQDSNSDGIGDLKGITSRLPHVAELGADAIWISPFFTSPMRDFGYDVSNYCDVDPIFGTLADFDDLVAEAHRLGIRVMIDLVISHTSSDHPWFQESRKDRDNARADWYVWADPKPDGTPPTNWLSIFGGSAWQWNPDRMQYYLHNFLTSQPDLNLHNPKVQDALLDATRFWLERGVDGFRLDTINFYFHDQQLRDNPALEPERRNANTAPAVNPYNFQEHLYDKNRPENLEFLKRFRAVLDEFPAIAAVGEVGDSQRGLEIVGEYTSGGDKMHMCYAFEFLAPERPTPVSVAEVLHAFAAAAPEGWACWAFSNHDVMRHVSRWGDGVEDIDGFAKLFASLLMSLRGSVCIYEGEELALPEADLAFEDLQDPYGIEFWPAFKGRDGSRTPMVWESGSLNGGFSSAPKPWLPVPVEHLSRSVDTQKGTQGSVLEHYRTFLAFRKQHPALVKGDIRFLPVTDNVLGFTRTHDGEKLLCLFNMGETTARLPLPPGDWTVLDDHGLAGNLEGGTVELPAWGGFFARHV</sequence>
<evidence type="ECO:0000259" key="4">
    <source>
        <dbReference type="SMART" id="SM00642"/>
    </source>
</evidence>
<protein>
    <submittedName>
        <fullName evidence="6">Alpha-amylase family glycosyl hydrolase</fullName>
    </submittedName>
</protein>
<evidence type="ECO:0000313" key="6">
    <source>
        <dbReference type="EMBL" id="MCX8998821.1"/>
    </source>
</evidence>
<comment type="caution">
    <text evidence="6">The sequence shown here is derived from an EMBL/GenBank/DDBJ whole genome shotgun (WGS) entry which is preliminary data.</text>
</comment>
<comment type="similarity">
    <text evidence="1">Belongs to the glycosyl hydrolase 13 family.</text>
</comment>
<dbReference type="InterPro" id="IPR022567">
    <property type="entry name" value="DUF3459"/>
</dbReference>
<evidence type="ECO:0000256" key="1">
    <source>
        <dbReference type="ARBA" id="ARBA00008061"/>
    </source>
</evidence>
<dbReference type="SUPFAM" id="SSF51011">
    <property type="entry name" value="Glycosyl hydrolase domain"/>
    <property type="match status" value="1"/>
</dbReference>
<dbReference type="Gene3D" id="3.90.400.10">
    <property type="entry name" value="Oligo-1,6-glucosidase, Domain 2"/>
    <property type="match status" value="1"/>
</dbReference>
<dbReference type="Proteomes" id="UP001208771">
    <property type="component" value="Unassembled WGS sequence"/>
</dbReference>
<dbReference type="Pfam" id="PF00128">
    <property type="entry name" value="Alpha-amylase"/>
    <property type="match status" value="1"/>
</dbReference>
<accession>A0AAE3N2N6</accession>